<evidence type="ECO:0000313" key="2">
    <source>
        <dbReference type="EMBL" id="KND97249.1"/>
    </source>
</evidence>
<keyword evidence="1" id="KW-1133">Transmembrane helix</keyword>
<dbReference type="AlphaFoldDB" id="A0A0L0NTB7"/>
<protein>
    <submittedName>
        <fullName evidence="2">Uncharacterized protein</fullName>
    </submittedName>
</protein>
<feature type="transmembrane region" description="Helical" evidence="1">
    <location>
        <begin position="30"/>
        <end position="48"/>
    </location>
</feature>
<comment type="caution">
    <text evidence="2">The sequence shown here is derived from an EMBL/GenBank/DDBJ whole genome shotgun (WGS) entry which is preliminary data.</text>
</comment>
<reference evidence="3" key="1">
    <citation type="journal article" date="2015" name="BMC Genomics">
        <title>Draft genome of a commonly misdiagnosed multidrug resistant pathogen Candida auris.</title>
        <authorList>
            <person name="Chatterjee S."/>
            <person name="Alampalli S.V."/>
            <person name="Nageshan R.K."/>
            <person name="Chettiar S.T."/>
            <person name="Joshi S."/>
            <person name="Tatu U.S."/>
        </authorList>
    </citation>
    <scope>NUCLEOTIDE SEQUENCE [LARGE SCALE GENOMIC DNA]</scope>
    <source>
        <strain evidence="3">6684</strain>
    </source>
</reference>
<organism evidence="2 3">
    <name type="scientific">Candidozyma auris</name>
    <name type="common">Yeast</name>
    <name type="synonym">Candida auris</name>
    <dbReference type="NCBI Taxonomy" id="498019"/>
    <lineage>
        <taxon>Eukaryota</taxon>
        <taxon>Fungi</taxon>
        <taxon>Dikarya</taxon>
        <taxon>Ascomycota</taxon>
        <taxon>Saccharomycotina</taxon>
        <taxon>Pichiomycetes</taxon>
        <taxon>Metschnikowiaceae</taxon>
        <taxon>Candidozyma</taxon>
    </lineage>
</organism>
<keyword evidence="1" id="KW-0812">Transmembrane</keyword>
<dbReference type="Proteomes" id="UP000037122">
    <property type="component" value="Unassembled WGS sequence"/>
</dbReference>
<accession>A0A0L0NTB7</accession>
<sequence>MGQGGQECMGEPLCAVGAAVSFLALRPLNWGVEAAAAVFFFFLGLSAGRQ</sequence>
<keyword evidence="1" id="KW-0472">Membrane</keyword>
<name>A0A0L0NTB7_CANAR</name>
<evidence type="ECO:0000313" key="3">
    <source>
        <dbReference type="Proteomes" id="UP000037122"/>
    </source>
</evidence>
<dbReference type="EMBL" id="LGST01000043">
    <property type="protein sequence ID" value="KND97249.1"/>
    <property type="molecule type" value="Genomic_DNA"/>
</dbReference>
<gene>
    <name evidence="2" type="ORF">QG37_06468</name>
</gene>
<proteinExistence type="predicted"/>
<evidence type="ECO:0000256" key="1">
    <source>
        <dbReference type="SAM" id="Phobius"/>
    </source>
</evidence>